<name>A0A084VA66_ANOSI</name>
<dbReference type="EnsemblMetazoa" id="ASIC000427-RA">
    <property type="protein sequence ID" value="ASIC000427-PA"/>
    <property type="gene ID" value="ASIC000427"/>
</dbReference>
<sequence>MKQSYVSTLLVRSTYVASWTKSLAQSLRENFSPTLSTFAPEHGTVAFLSSFHAAELVVQQHSSSYNAPGALYRPAL</sequence>
<dbReference type="EMBL" id="ATLV01002026">
    <property type="status" value="NOT_ANNOTATED_CDS"/>
    <property type="molecule type" value="Genomic_DNA"/>
</dbReference>
<evidence type="ECO:0000313" key="3">
    <source>
        <dbReference type="Proteomes" id="UP000030765"/>
    </source>
</evidence>
<dbReference type="EMBL" id="KE524018">
    <property type="protein sequence ID" value="KFB34860.1"/>
    <property type="molecule type" value="Genomic_DNA"/>
</dbReference>
<evidence type="ECO:0000313" key="2">
    <source>
        <dbReference type="EnsemblMetazoa" id="ASIC000427-PA"/>
    </source>
</evidence>
<accession>A0A084VA66</accession>
<evidence type="ECO:0000313" key="1">
    <source>
        <dbReference type="EMBL" id="KFB34860.1"/>
    </source>
</evidence>
<gene>
    <name evidence="1" type="ORF">ZHAS_00000427</name>
</gene>
<protein>
    <submittedName>
        <fullName evidence="1 2">DNA repair protein RecF</fullName>
    </submittedName>
</protein>
<organism evidence="1">
    <name type="scientific">Anopheles sinensis</name>
    <name type="common">Mosquito</name>
    <dbReference type="NCBI Taxonomy" id="74873"/>
    <lineage>
        <taxon>Eukaryota</taxon>
        <taxon>Metazoa</taxon>
        <taxon>Ecdysozoa</taxon>
        <taxon>Arthropoda</taxon>
        <taxon>Hexapoda</taxon>
        <taxon>Insecta</taxon>
        <taxon>Pterygota</taxon>
        <taxon>Neoptera</taxon>
        <taxon>Endopterygota</taxon>
        <taxon>Diptera</taxon>
        <taxon>Nematocera</taxon>
        <taxon>Culicoidea</taxon>
        <taxon>Culicidae</taxon>
        <taxon>Anophelinae</taxon>
        <taxon>Anopheles</taxon>
    </lineage>
</organism>
<keyword evidence="3" id="KW-1185">Reference proteome</keyword>
<dbReference type="VEuPathDB" id="VectorBase:ASIC000427"/>
<dbReference type="Proteomes" id="UP000030765">
    <property type="component" value="Unassembled WGS sequence"/>
</dbReference>
<reference evidence="2" key="2">
    <citation type="submission" date="2020-05" db="UniProtKB">
        <authorList>
            <consortium name="EnsemblMetazoa"/>
        </authorList>
    </citation>
    <scope>IDENTIFICATION</scope>
</reference>
<reference evidence="1 3" key="1">
    <citation type="journal article" date="2014" name="BMC Genomics">
        <title>Genome sequence of Anopheles sinensis provides insight into genetics basis of mosquito competence for malaria parasites.</title>
        <authorList>
            <person name="Zhou D."/>
            <person name="Zhang D."/>
            <person name="Ding G."/>
            <person name="Shi L."/>
            <person name="Hou Q."/>
            <person name="Ye Y."/>
            <person name="Xu Y."/>
            <person name="Zhou H."/>
            <person name="Xiong C."/>
            <person name="Li S."/>
            <person name="Yu J."/>
            <person name="Hong S."/>
            <person name="Yu X."/>
            <person name="Zou P."/>
            <person name="Chen C."/>
            <person name="Chang X."/>
            <person name="Wang W."/>
            <person name="Lv Y."/>
            <person name="Sun Y."/>
            <person name="Ma L."/>
            <person name="Shen B."/>
            <person name="Zhu C."/>
        </authorList>
    </citation>
    <scope>NUCLEOTIDE SEQUENCE [LARGE SCALE GENOMIC DNA]</scope>
</reference>
<proteinExistence type="predicted"/>
<dbReference type="AlphaFoldDB" id="A0A084VA66"/>